<dbReference type="GeneID" id="7838019"/>
<organism evidence="2 3">
    <name type="scientific">Tetrahymena thermophila (strain SB210)</name>
    <dbReference type="NCBI Taxonomy" id="312017"/>
    <lineage>
        <taxon>Eukaryota</taxon>
        <taxon>Sar</taxon>
        <taxon>Alveolata</taxon>
        <taxon>Ciliophora</taxon>
        <taxon>Intramacronucleata</taxon>
        <taxon>Oligohymenophorea</taxon>
        <taxon>Hymenostomatida</taxon>
        <taxon>Tetrahymenina</taxon>
        <taxon>Tetrahymenidae</taxon>
        <taxon>Tetrahymena</taxon>
    </lineage>
</organism>
<dbReference type="HOGENOM" id="CLU_441812_0_0_1"/>
<keyword evidence="1" id="KW-0175">Coiled coil</keyword>
<sequence length="598" mass="71080">MANQNNSEGDFNIIKSIQFEIEQKTFYQQVCSLLKSLKYKIELKINKKIQDNQTIIVKIKGQTLQYTQNAKDDIQNLQMDQQQLSEINNLIEEKKLIVQSIKLNLTDNFLEKNQFLQLGQEISQLCIIDKIIFQNKKKLSFNDKTVENIKQFFKVFNNVDQIEVNINKECNLVFLELIAFLTQIKDHQNLKIEGVNYTFNRNQDNSIDLLQLNKFHFSNSQNLDKIKPLLKKVKKLVINLEGFFNSINLSKTIESINNLKDLEELYFNYEQNGNIQDKFTKNMKQFEIGAKNLKVLDTQLPFDFLQNTLEKSKNLTVFKMTSLINDQKDILYLKEFIQKMQKIQNITLGFEFLNFDKLHQLLQGFENQFDSKVQFKIIFKDYIYLEYKQKSLDSLEKNELKENIIEVDVQNDQSLIKTDAEQLIKIISSILKQFKLTQNNEQLQNSLGNYKIYSLDIKLKLKNKFLLHGVQENINYLFDQKENVQISQKIDIKDFIIFEFKKDSFAFKRDAEEIQYAFDLNIQNYFSLLEFKQEKLFFYEYEEEQDLQKDLELEIQNDCLLTQTNLCKLQTIIKEIINLNGLSITFHWDFIKKKEENV</sequence>
<dbReference type="EMBL" id="GG662749">
    <property type="protein sequence ID" value="EAR92570.2"/>
    <property type="molecule type" value="Genomic_DNA"/>
</dbReference>
<dbReference type="InParanoid" id="Q236D0"/>
<keyword evidence="3" id="KW-1185">Reference proteome</keyword>
<dbReference type="Proteomes" id="UP000009168">
    <property type="component" value="Unassembled WGS sequence"/>
</dbReference>
<dbReference type="AlphaFoldDB" id="Q236D0"/>
<dbReference type="KEGG" id="tet:TTHERM_00091630"/>
<evidence type="ECO:0000256" key="1">
    <source>
        <dbReference type="SAM" id="Coils"/>
    </source>
</evidence>
<accession>Q236D0</accession>
<feature type="coiled-coil region" evidence="1">
    <location>
        <begin position="67"/>
        <end position="94"/>
    </location>
</feature>
<dbReference type="RefSeq" id="XP_001012815.2">
    <property type="nucleotide sequence ID" value="XM_001012815.2"/>
</dbReference>
<name>Q236D0_TETTS</name>
<evidence type="ECO:0000313" key="3">
    <source>
        <dbReference type="Proteomes" id="UP000009168"/>
    </source>
</evidence>
<proteinExistence type="predicted"/>
<reference evidence="3" key="1">
    <citation type="journal article" date="2006" name="PLoS Biol.">
        <title>Macronuclear genome sequence of the ciliate Tetrahymena thermophila, a model eukaryote.</title>
        <authorList>
            <person name="Eisen J.A."/>
            <person name="Coyne R.S."/>
            <person name="Wu M."/>
            <person name="Wu D."/>
            <person name="Thiagarajan M."/>
            <person name="Wortman J.R."/>
            <person name="Badger J.H."/>
            <person name="Ren Q."/>
            <person name="Amedeo P."/>
            <person name="Jones K.M."/>
            <person name="Tallon L.J."/>
            <person name="Delcher A.L."/>
            <person name="Salzberg S.L."/>
            <person name="Silva J.C."/>
            <person name="Haas B.J."/>
            <person name="Majoros W.H."/>
            <person name="Farzad M."/>
            <person name="Carlton J.M."/>
            <person name="Smith R.K. Jr."/>
            <person name="Garg J."/>
            <person name="Pearlman R.E."/>
            <person name="Karrer K.M."/>
            <person name="Sun L."/>
            <person name="Manning G."/>
            <person name="Elde N.C."/>
            <person name="Turkewitz A.P."/>
            <person name="Asai D.J."/>
            <person name="Wilkes D.E."/>
            <person name="Wang Y."/>
            <person name="Cai H."/>
            <person name="Collins K."/>
            <person name="Stewart B.A."/>
            <person name="Lee S.R."/>
            <person name="Wilamowska K."/>
            <person name="Weinberg Z."/>
            <person name="Ruzzo W.L."/>
            <person name="Wloga D."/>
            <person name="Gaertig J."/>
            <person name="Frankel J."/>
            <person name="Tsao C.-C."/>
            <person name="Gorovsky M.A."/>
            <person name="Keeling P.J."/>
            <person name="Waller R.F."/>
            <person name="Patron N.J."/>
            <person name="Cherry J.M."/>
            <person name="Stover N.A."/>
            <person name="Krieger C.J."/>
            <person name="del Toro C."/>
            <person name="Ryder H.F."/>
            <person name="Williamson S.C."/>
            <person name="Barbeau R.A."/>
            <person name="Hamilton E.P."/>
            <person name="Orias E."/>
        </authorList>
    </citation>
    <scope>NUCLEOTIDE SEQUENCE [LARGE SCALE GENOMIC DNA]</scope>
    <source>
        <strain evidence="3">SB210</strain>
    </source>
</reference>
<evidence type="ECO:0000313" key="2">
    <source>
        <dbReference type="EMBL" id="EAR92570.2"/>
    </source>
</evidence>
<protein>
    <submittedName>
        <fullName evidence="2">Uncharacterized protein</fullName>
    </submittedName>
</protein>
<gene>
    <name evidence="2" type="ORF">TTHERM_00091630</name>
</gene>